<dbReference type="NCBIfam" id="NF006562">
    <property type="entry name" value="PRK09065.1"/>
    <property type="match status" value="1"/>
</dbReference>
<reference evidence="2 4" key="1">
    <citation type="submission" date="2016-06" db="EMBL/GenBank/DDBJ databases">
        <authorList>
            <person name="Kjaerup R.B."/>
            <person name="Dalgaard T.S."/>
            <person name="Juul-Madsen H.R."/>
        </authorList>
    </citation>
    <scope>NUCLEOTIDE SEQUENCE [LARGE SCALE GENOMIC DNA]</scope>
    <source>
        <strain evidence="2">Orrdi1</strain>
    </source>
</reference>
<proteinExistence type="predicted"/>
<dbReference type="PANTHER" id="PTHR42695:SF5">
    <property type="entry name" value="GLUTAMINE AMIDOTRANSFERASE YLR126C-RELATED"/>
    <property type="match status" value="1"/>
</dbReference>
<dbReference type="Proteomes" id="UP000078558">
    <property type="component" value="Chromosome I"/>
</dbReference>
<evidence type="ECO:0000313" key="2">
    <source>
        <dbReference type="EMBL" id="SBT23856.1"/>
    </source>
</evidence>
<dbReference type="InterPro" id="IPR029062">
    <property type="entry name" value="Class_I_gatase-like"/>
</dbReference>
<organism evidence="2 4">
    <name type="scientific">Orrella dioscoreae</name>
    <dbReference type="NCBI Taxonomy" id="1851544"/>
    <lineage>
        <taxon>Bacteria</taxon>
        <taxon>Pseudomonadati</taxon>
        <taxon>Pseudomonadota</taxon>
        <taxon>Betaproteobacteria</taxon>
        <taxon>Burkholderiales</taxon>
        <taxon>Alcaligenaceae</taxon>
        <taxon>Orrella</taxon>
    </lineage>
</organism>
<dbReference type="InterPro" id="IPR017926">
    <property type="entry name" value="GATASE"/>
</dbReference>
<feature type="domain" description="Glutamine amidotransferase" evidence="1">
    <location>
        <begin position="27"/>
        <end position="198"/>
    </location>
</feature>
<dbReference type="PANTHER" id="PTHR42695">
    <property type="entry name" value="GLUTAMINE AMIDOTRANSFERASE YLR126C-RELATED"/>
    <property type="match status" value="1"/>
</dbReference>
<dbReference type="CDD" id="cd01741">
    <property type="entry name" value="GATase1_1"/>
    <property type="match status" value="1"/>
</dbReference>
<dbReference type="EMBL" id="FLRC01000003">
    <property type="protein sequence ID" value="SBT23856.1"/>
    <property type="molecule type" value="Genomic_DNA"/>
</dbReference>
<dbReference type="Gene3D" id="3.40.50.880">
    <property type="match status" value="1"/>
</dbReference>
<dbReference type="KEGG" id="odi:ODI_R2206"/>
<keyword evidence="4" id="KW-1185">Reference proteome</keyword>
<evidence type="ECO:0000259" key="1">
    <source>
        <dbReference type="Pfam" id="PF00117"/>
    </source>
</evidence>
<keyword evidence="2" id="KW-0436">Ligase</keyword>
<dbReference type="EMBL" id="LT907988">
    <property type="protein sequence ID" value="SOE49619.1"/>
    <property type="molecule type" value="Genomic_DNA"/>
</dbReference>
<dbReference type="GO" id="GO:0005829">
    <property type="term" value="C:cytosol"/>
    <property type="evidence" value="ECO:0007669"/>
    <property type="project" value="TreeGrafter"/>
</dbReference>
<accession>A0A1C3JX90</accession>
<dbReference type="Pfam" id="PF00117">
    <property type="entry name" value="GATase"/>
    <property type="match status" value="1"/>
</dbReference>
<sequence>MPASSSFLPVLILHTGDPHADILASLGSYAQMLRRAAGLAPTSVEIVRVFEDGAPRAPQAYSAVLVTGSPENVTDGAEWGERTAQWLREAAQAGLPIFGICYGHQLLAHALGGRVDFNPAGRETGTHDIELLPAGLNDPLLDGLPTTFPAQMQHMQTIVTLPPGAVSLARSGKDDNQLVRMGDRILSSQFHPEFEQDVPRADIARRGADYAGEGLDVPELVSNIRPTPEAASLVRRFLALYAPQVPLMPDPREDLQPLAA</sequence>
<dbReference type="PROSITE" id="PS51273">
    <property type="entry name" value="GATASE_TYPE_1"/>
    <property type="match status" value="1"/>
</dbReference>
<dbReference type="GO" id="GO:0003922">
    <property type="term" value="F:GMP synthase (glutamine-hydrolyzing) activity"/>
    <property type="evidence" value="ECO:0007669"/>
    <property type="project" value="UniProtKB-EC"/>
</dbReference>
<dbReference type="AlphaFoldDB" id="A0A1C3JX90"/>
<name>A0A1C3JX90_9BURK</name>
<gene>
    <name evidence="2" type="ORF">ODI_01238</name>
    <name evidence="3" type="ORF">ODI_R2206</name>
</gene>
<reference evidence="3 4" key="2">
    <citation type="submission" date="2017-08" db="EMBL/GenBank/DDBJ databases">
        <authorList>
            <person name="de Groot N.N."/>
        </authorList>
    </citation>
    <scope>NUCLEOTIDE SEQUENCE [LARGE SCALE GENOMIC DNA]</scope>
    <source>
        <strain evidence="3">Orrdi1</strain>
    </source>
</reference>
<dbReference type="InterPro" id="IPR044992">
    <property type="entry name" value="ChyE-like"/>
</dbReference>
<dbReference type="EC" id="6.3.5.2" evidence="2"/>
<protein>
    <submittedName>
        <fullName evidence="2">GMP synthase</fullName>
        <ecNumber evidence="2">6.3.5.2</ecNumber>
    </submittedName>
</protein>
<evidence type="ECO:0000313" key="3">
    <source>
        <dbReference type="EMBL" id="SOE49619.1"/>
    </source>
</evidence>
<dbReference type="OrthoDB" id="9813383at2"/>
<evidence type="ECO:0000313" key="4">
    <source>
        <dbReference type="Proteomes" id="UP000078558"/>
    </source>
</evidence>
<dbReference type="RefSeq" id="WP_067749450.1">
    <property type="nucleotide sequence ID" value="NZ_LT907988.1"/>
</dbReference>
<dbReference type="STRING" id="1851544.ODI_01238"/>
<dbReference type="SUPFAM" id="SSF52317">
    <property type="entry name" value="Class I glutamine amidotransferase-like"/>
    <property type="match status" value="1"/>
</dbReference>